<reference evidence="4" key="1">
    <citation type="submission" date="2014-10" db="EMBL/GenBank/DDBJ databases">
        <title>Molecular cloning and expression analysis of CD79 gene in humphead snapper Lutjanus sanguineus.</title>
        <authorList>
            <person name="Huang Y."/>
            <person name="Jian J."/>
            <person name="Lu Y."/>
            <person name="Wu Z."/>
        </authorList>
    </citation>
    <scope>NUCLEOTIDE SEQUENCE</scope>
</reference>
<dbReference type="EMBL" id="KM979448">
    <property type="protein sequence ID" value="AJG39040.1"/>
    <property type="molecule type" value="mRNA"/>
</dbReference>
<dbReference type="PANTHER" id="PTHR14334">
    <property type="entry name" value="B-CELL ANTIGEN RECEPTOR COMPLEX-ASSOCIATED PROTEIN"/>
    <property type="match status" value="1"/>
</dbReference>
<name>A0A0B5KJU2_9TELE</name>
<dbReference type="InterPro" id="IPR036179">
    <property type="entry name" value="Ig-like_dom_sf"/>
</dbReference>
<evidence type="ECO:0000259" key="3">
    <source>
        <dbReference type="PROSITE" id="PS50835"/>
    </source>
</evidence>
<dbReference type="GO" id="GO:0050853">
    <property type="term" value="P:B cell receptor signaling pathway"/>
    <property type="evidence" value="ECO:0007669"/>
    <property type="project" value="TreeGrafter"/>
</dbReference>
<evidence type="ECO:0000256" key="2">
    <source>
        <dbReference type="SAM" id="SignalP"/>
    </source>
</evidence>
<keyword evidence="1" id="KW-0393">Immunoglobulin domain</keyword>
<dbReference type="GO" id="GO:0030183">
    <property type="term" value="P:B cell differentiation"/>
    <property type="evidence" value="ECO:0007669"/>
    <property type="project" value="TreeGrafter"/>
</dbReference>
<protein>
    <submittedName>
        <fullName evidence="4">B-cell antigen receptor complex-associated protein alpha chain</fullName>
    </submittedName>
</protein>
<dbReference type="Gene3D" id="2.60.40.10">
    <property type="entry name" value="Immunoglobulins"/>
    <property type="match status" value="1"/>
</dbReference>
<dbReference type="PROSITE" id="PS50835">
    <property type="entry name" value="IG_LIKE"/>
    <property type="match status" value="1"/>
</dbReference>
<dbReference type="InterPro" id="IPR007110">
    <property type="entry name" value="Ig-like_dom"/>
</dbReference>
<accession>A0A0B5KJU2</accession>
<keyword evidence="4" id="KW-0675">Receptor</keyword>
<evidence type="ECO:0000313" key="4">
    <source>
        <dbReference type="EMBL" id="AJG39040.1"/>
    </source>
</evidence>
<proteinExistence type="evidence at transcript level"/>
<dbReference type="SUPFAM" id="SSF48726">
    <property type="entry name" value="Immunoglobulin"/>
    <property type="match status" value="1"/>
</dbReference>
<dbReference type="InterPro" id="IPR013106">
    <property type="entry name" value="Ig_V-set"/>
</dbReference>
<dbReference type="SMART" id="SM00409">
    <property type="entry name" value="IG"/>
    <property type="match status" value="1"/>
</dbReference>
<dbReference type="InterPro" id="IPR013783">
    <property type="entry name" value="Ig-like_fold"/>
</dbReference>
<dbReference type="GO" id="GO:0019815">
    <property type="term" value="C:B cell receptor complex"/>
    <property type="evidence" value="ECO:0007669"/>
    <property type="project" value="TreeGrafter"/>
</dbReference>
<feature type="chain" id="PRO_5002117703" evidence="2">
    <location>
        <begin position="18"/>
        <end position="227"/>
    </location>
</feature>
<dbReference type="Pfam" id="PF07686">
    <property type="entry name" value="V-set"/>
    <property type="match status" value="1"/>
</dbReference>
<dbReference type="AlphaFoldDB" id="A0A0B5KJU2"/>
<feature type="signal peptide" evidence="2">
    <location>
        <begin position="1"/>
        <end position="17"/>
    </location>
</feature>
<dbReference type="InterPro" id="IPR003599">
    <property type="entry name" value="Ig_sub"/>
</dbReference>
<organism evidence="4">
    <name type="scientific">Lutjanus sanguineus</name>
    <name type="common">humphead snapper</name>
    <dbReference type="NCBI Taxonomy" id="264213"/>
    <lineage>
        <taxon>Eukaryota</taxon>
        <taxon>Metazoa</taxon>
        <taxon>Chordata</taxon>
        <taxon>Craniata</taxon>
        <taxon>Vertebrata</taxon>
        <taxon>Euteleostomi</taxon>
        <taxon>Actinopterygii</taxon>
        <taxon>Neopterygii</taxon>
        <taxon>Teleostei</taxon>
        <taxon>Neoteleostei</taxon>
        <taxon>Acanthomorphata</taxon>
        <taxon>Eupercaria</taxon>
        <taxon>Lutjaniformes</taxon>
        <taxon>Lutjanidae</taxon>
        <taxon>Lutjanus</taxon>
    </lineage>
</organism>
<evidence type="ECO:0000256" key="1">
    <source>
        <dbReference type="ARBA" id="ARBA00023319"/>
    </source>
</evidence>
<dbReference type="GO" id="GO:0009897">
    <property type="term" value="C:external side of plasma membrane"/>
    <property type="evidence" value="ECO:0007669"/>
    <property type="project" value="TreeGrafter"/>
</dbReference>
<keyword evidence="2" id="KW-0732">Signal</keyword>
<feature type="domain" description="Ig-like" evidence="3">
    <location>
        <begin position="23"/>
        <end position="118"/>
    </location>
</feature>
<sequence length="227" mass="25926">MGAVPYFLLCSFVVVLAEVEFEPDMPSLRVKVNDKADLSCCYRHKSQVVSLKPSWYKVSFVSNVTNSEMIMKDTDLITQEVEPEGGKICGTLKFKSVKMEDKGLYRCSLNISNINHLSHGTYLEVYKPLEKTINITENSKNKILTAEGILLFLCVILPAATLLCQSKKLNQLERKKMQREEENIYQGLNLDDCCTTYDQIERSQAHGPYQDVCNIKEEEEEIQLEKP</sequence>
<dbReference type="PANTHER" id="PTHR14334:SF1">
    <property type="entry name" value="B-CELL ANTIGEN RECEPTOR COMPLEX-ASSOCIATED PROTEIN ALPHA CHAIN"/>
    <property type="match status" value="1"/>
</dbReference>